<dbReference type="InterPro" id="IPR017972">
    <property type="entry name" value="Cyt_P450_CS"/>
</dbReference>
<dbReference type="CDD" id="cd11062">
    <property type="entry name" value="CYP58-like"/>
    <property type="match status" value="1"/>
</dbReference>
<gene>
    <name evidence="7" type="ORF">yc1106_04978</name>
</gene>
<evidence type="ECO:0000256" key="2">
    <source>
        <dbReference type="ARBA" id="ARBA00022723"/>
    </source>
</evidence>
<evidence type="ECO:0000256" key="1">
    <source>
        <dbReference type="ARBA" id="ARBA00001971"/>
    </source>
</evidence>
<comment type="similarity">
    <text evidence="5">Belongs to the cytochrome P450 family.</text>
</comment>
<dbReference type="VEuPathDB" id="FungiDB:yc1106_04978"/>
<accession>A0A9Q8ZA65</accession>
<dbReference type="InterPro" id="IPR001128">
    <property type="entry name" value="Cyt_P450"/>
</dbReference>
<evidence type="ECO:0000256" key="3">
    <source>
        <dbReference type="ARBA" id="ARBA00023004"/>
    </source>
</evidence>
<keyword evidence="5" id="KW-0503">Monooxygenase</keyword>
<keyword evidence="2 4" id="KW-0479">Metal-binding</keyword>
<protein>
    <submittedName>
        <fullName evidence="7">Cytochrome P450</fullName>
    </submittedName>
</protein>
<dbReference type="FunFam" id="1.10.630.10:FF:000426">
    <property type="entry name" value="Uncharacterized protein"/>
    <property type="match status" value="1"/>
</dbReference>
<comment type="cofactor">
    <cofactor evidence="1 4">
        <name>heme</name>
        <dbReference type="ChEBI" id="CHEBI:30413"/>
    </cofactor>
</comment>
<name>A0A9Q8ZA65_CURCL</name>
<dbReference type="GO" id="GO:0005506">
    <property type="term" value="F:iron ion binding"/>
    <property type="evidence" value="ECO:0007669"/>
    <property type="project" value="InterPro"/>
</dbReference>
<evidence type="ECO:0000256" key="5">
    <source>
        <dbReference type="RuleBase" id="RU000461"/>
    </source>
</evidence>
<organism evidence="7 8">
    <name type="scientific">Curvularia clavata</name>
    <dbReference type="NCBI Taxonomy" id="95742"/>
    <lineage>
        <taxon>Eukaryota</taxon>
        <taxon>Fungi</taxon>
        <taxon>Dikarya</taxon>
        <taxon>Ascomycota</taxon>
        <taxon>Pezizomycotina</taxon>
        <taxon>Dothideomycetes</taxon>
        <taxon>Pleosporomycetidae</taxon>
        <taxon>Pleosporales</taxon>
        <taxon>Pleosporineae</taxon>
        <taxon>Pleosporaceae</taxon>
        <taxon>Curvularia</taxon>
    </lineage>
</organism>
<keyword evidence="6" id="KW-1133">Transmembrane helix</keyword>
<evidence type="ECO:0000313" key="7">
    <source>
        <dbReference type="EMBL" id="USP77704.1"/>
    </source>
</evidence>
<dbReference type="PANTHER" id="PTHR24305">
    <property type="entry name" value="CYTOCHROME P450"/>
    <property type="match status" value="1"/>
</dbReference>
<keyword evidence="4 5" id="KW-0349">Heme</keyword>
<dbReference type="SUPFAM" id="SSF48264">
    <property type="entry name" value="Cytochrome P450"/>
    <property type="match status" value="1"/>
</dbReference>
<keyword evidence="6" id="KW-0812">Transmembrane</keyword>
<dbReference type="PRINTS" id="PR00463">
    <property type="entry name" value="EP450I"/>
</dbReference>
<keyword evidence="3 4" id="KW-0408">Iron</keyword>
<dbReference type="GO" id="GO:0016705">
    <property type="term" value="F:oxidoreductase activity, acting on paired donors, with incorporation or reduction of molecular oxygen"/>
    <property type="evidence" value="ECO:0007669"/>
    <property type="project" value="InterPro"/>
</dbReference>
<reference evidence="7" key="1">
    <citation type="submission" date="2021-12" db="EMBL/GenBank/DDBJ databases">
        <title>Curvularia clavata genome.</title>
        <authorList>
            <person name="Cao Y."/>
        </authorList>
    </citation>
    <scope>NUCLEOTIDE SEQUENCE</scope>
    <source>
        <strain evidence="7">Yc1106</strain>
    </source>
</reference>
<dbReference type="Gene3D" id="1.10.630.10">
    <property type="entry name" value="Cytochrome P450"/>
    <property type="match status" value="1"/>
</dbReference>
<feature type="transmembrane region" description="Helical" evidence="6">
    <location>
        <begin position="13"/>
        <end position="33"/>
    </location>
</feature>
<keyword evidence="6" id="KW-0472">Membrane</keyword>
<feature type="binding site" description="axial binding residue" evidence="4">
    <location>
        <position position="450"/>
    </location>
    <ligand>
        <name>heme</name>
        <dbReference type="ChEBI" id="CHEBI:30413"/>
    </ligand>
    <ligandPart>
        <name>Fe</name>
        <dbReference type="ChEBI" id="CHEBI:18248"/>
    </ligandPart>
</feature>
<evidence type="ECO:0000256" key="4">
    <source>
        <dbReference type="PIRSR" id="PIRSR602401-1"/>
    </source>
</evidence>
<dbReference type="Proteomes" id="UP001056012">
    <property type="component" value="Chromosome 3"/>
</dbReference>
<dbReference type="GO" id="GO:0020037">
    <property type="term" value="F:heme binding"/>
    <property type="evidence" value="ECO:0007669"/>
    <property type="project" value="InterPro"/>
</dbReference>
<evidence type="ECO:0000313" key="8">
    <source>
        <dbReference type="Proteomes" id="UP001056012"/>
    </source>
</evidence>
<keyword evidence="5" id="KW-0560">Oxidoreductase</keyword>
<dbReference type="PANTHER" id="PTHR24305:SF152">
    <property type="entry name" value="P450, PUTATIVE (EUROFUNG)-RELATED"/>
    <property type="match status" value="1"/>
</dbReference>
<dbReference type="GO" id="GO:0004497">
    <property type="term" value="F:monooxygenase activity"/>
    <property type="evidence" value="ECO:0007669"/>
    <property type="project" value="UniProtKB-KW"/>
</dbReference>
<keyword evidence="8" id="KW-1185">Reference proteome</keyword>
<dbReference type="OrthoDB" id="3945418at2759"/>
<dbReference type="Pfam" id="PF00067">
    <property type="entry name" value="p450"/>
    <property type="match status" value="1"/>
</dbReference>
<dbReference type="InterPro" id="IPR036396">
    <property type="entry name" value="Cyt_P450_sf"/>
</dbReference>
<dbReference type="AlphaFoldDB" id="A0A9Q8ZA65"/>
<proteinExistence type="inferred from homology"/>
<dbReference type="InterPro" id="IPR050121">
    <property type="entry name" value="Cytochrome_P450_monoxygenase"/>
</dbReference>
<dbReference type="PROSITE" id="PS00086">
    <property type="entry name" value="CYTOCHROME_P450"/>
    <property type="match status" value="1"/>
</dbReference>
<evidence type="ECO:0000256" key="6">
    <source>
        <dbReference type="SAM" id="Phobius"/>
    </source>
</evidence>
<dbReference type="InterPro" id="IPR002401">
    <property type="entry name" value="Cyt_P450_E_grp-I"/>
</dbReference>
<sequence length="510" mass="58575">MKSDTNTGTAQKLSLPLLGLVAYVAYLLARAVYRLYLHPLAKFPGPKTAAVTSWYEAYYEIALRGQYYKQIAKLHDKYGPIVRVTPNELHIRDSRFFDQVYPKNVHLDKEGWDKRFGSADGLLPTVKAEDHKRRRAAVAPMFSRRSIIDFIHIIYRHVDTLSRRMHEFEERAEPLNLSHAFPALTGDIIMDYFFGFNYDQLKNPNFDSFHEAFIKIGDVGHIATQFPSILPMMNSIPDSITGWLQPAARSLIKFKQDNWELIARTLRGEDIKLNDAKKTIFQEIVSSKLPESDKTQKRLADEAQIVIGGGVETTAFSLSTAAFHIINNPRIYERLHRELVEAFPNSSDLDLATLEKLPYLKAVTTEAIRLSYGLSARNPRTHKTPIHYKEWVIPANTCISMTIPDVSHDESIFPSSHEFIPERWLDDPKTDDGLPLDRFLVCFGRGTRSCLGITLAYTEMYLTLGMMFRRFKFELHESSVEDVRLEHDFFIPVVKLDSKGLRVFVKRTED</sequence>
<dbReference type="EMBL" id="CP089276">
    <property type="protein sequence ID" value="USP77704.1"/>
    <property type="molecule type" value="Genomic_DNA"/>
</dbReference>